<accession>A0A117XZG4</accession>
<comment type="caution">
    <text evidence="1">The sequence shown here is derived from an EMBL/GenBank/DDBJ whole genome shotgun (WGS) entry which is preliminary data.</text>
</comment>
<evidence type="ECO:0000313" key="2">
    <source>
        <dbReference type="Proteomes" id="UP000065521"/>
    </source>
</evidence>
<dbReference type="EMBL" id="LOTN01000075">
    <property type="protein sequence ID" value="KUZ80951.1"/>
    <property type="molecule type" value="Genomic_DNA"/>
</dbReference>
<gene>
    <name evidence="1" type="ORF">WI38_32755</name>
</gene>
<reference evidence="1 2" key="1">
    <citation type="submission" date="2015-11" db="EMBL/GenBank/DDBJ databases">
        <title>Expanding the genomic diversity of Burkholderia species for the development of highly accurate diagnostics.</title>
        <authorList>
            <person name="Sahl J."/>
            <person name="Keim P."/>
            <person name="Wagner D."/>
        </authorList>
    </citation>
    <scope>NUCLEOTIDE SEQUENCE [LARGE SCALE GENOMIC DNA]</scope>
    <source>
        <strain evidence="1 2">RF32-BP4</strain>
    </source>
</reference>
<evidence type="ECO:0000313" key="1">
    <source>
        <dbReference type="EMBL" id="KUZ80951.1"/>
    </source>
</evidence>
<dbReference type="RefSeq" id="WP_059638129.1">
    <property type="nucleotide sequence ID" value="NZ_LOTK01000042.1"/>
</dbReference>
<sequence>MGDVLSMAEFLAARGVYGPQRAPPKQSQPLRKKRGRIIIDYDDGYHRLSRIGNYLEDDALTRYALSEILAHFIRTDPRLSS</sequence>
<dbReference type="Proteomes" id="UP000065521">
    <property type="component" value="Unassembled WGS sequence"/>
</dbReference>
<proteinExistence type="predicted"/>
<protein>
    <submittedName>
        <fullName evidence="1">Uncharacterized protein</fullName>
    </submittedName>
</protein>
<name>A0A117XZG4_9BURK</name>
<organism evidence="1 2">
    <name type="scientific">Burkholderia ubonensis</name>
    <dbReference type="NCBI Taxonomy" id="101571"/>
    <lineage>
        <taxon>Bacteria</taxon>
        <taxon>Pseudomonadati</taxon>
        <taxon>Pseudomonadota</taxon>
        <taxon>Betaproteobacteria</taxon>
        <taxon>Burkholderiales</taxon>
        <taxon>Burkholderiaceae</taxon>
        <taxon>Burkholderia</taxon>
        <taxon>Burkholderia cepacia complex</taxon>
    </lineage>
</organism>
<dbReference type="AlphaFoldDB" id="A0A117XZG4"/>